<dbReference type="PANTHER" id="PTHR33202:SF7">
    <property type="entry name" value="FERRIC UPTAKE REGULATION PROTEIN"/>
    <property type="match status" value="1"/>
</dbReference>
<keyword evidence="9" id="KW-0408">Iron</keyword>
<dbReference type="Proteomes" id="UP000070174">
    <property type="component" value="Unassembled WGS sequence"/>
</dbReference>
<evidence type="ECO:0000256" key="3">
    <source>
        <dbReference type="ARBA" id="ARBA00022723"/>
    </source>
</evidence>
<dbReference type="AlphaFoldDB" id="A0A133PSM7"/>
<reference evidence="10 11" key="1">
    <citation type="submission" date="2016-01" db="EMBL/GenBank/DDBJ databases">
        <authorList>
            <person name="Oliw E.H."/>
        </authorList>
    </citation>
    <scope>NUCLEOTIDE SEQUENCE [LARGE SCALE GENOMIC DNA]</scope>
    <source>
        <strain evidence="10 11">CMW7756A</strain>
    </source>
</reference>
<keyword evidence="4 8" id="KW-0862">Zinc</keyword>
<feature type="binding site" evidence="9">
    <location>
        <position position="132"/>
    </location>
    <ligand>
        <name>Fe cation</name>
        <dbReference type="ChEBI" id="CHEBI:24875"/>
    </ligand>
</feature>
<dbReference type="RefSeq" id="WP_005956136.1">
    <property type="nucleotide sequence ID" value="NZ_CABJAL010000002.1"/>
</dbReference>
<evidence type="ECO:0000256" key="9">
    <source>
        <dbReference type="PIRSR" id="PIRSR602481-2"/>
    </source>
</evidence>
<dbReference type="PANTHER" id="PTHR33202">
    <property type="entry name" value="ZINC UPTAKE REGULATION PROTEIN"/>
    <property type="match status" value="1"/>
</dbReference>
<keyword evidence="7" id="KW-0804">Transcription</keyword>
<keyword evidence="5" id="KW-0805">Transcription regulation</keyword>
<comment type="cofactor">
    <cofactor evidence="9">
        <name>Mn(2+)</name>
        <dbReference type="ChEBI" id="CHEBI:29035"/>
    </cofactor>
    <cofactor evidence="9">
        <name>Fe(2+)</name>
        <dbReference type="ChEBI" id="CHEBI:29033"/>
    </cofactor>
    <text evidence="9">Binds 1 Mn(2+) or Fe(2+) ion per subunit.</text>
</comment>
<dbReference type="PATRIC" id="fig|54005.3.peg.86"/>
<evidence type="ECO:0000256" key="7">
    <source>
        <dbReference type="ARBA" id="ARBA00023163"/>
    </source>
</evidence>
<comment type="cofactor">
    <cofactor evidence="8">
        <name>Zn(2+)</name>
        <dbReference type="ChEBI" id="CHEBI:29105"/>
    </cofactor>
    <text evidence="8">Binds 1 zinc ion per subunit.</text>
</comment>
<comment type="caution">
    <text evidence="10">The sequence shown here is derived from an EMBL/GenBank/DDBJ whole genome shotgun (WGS) entry which is preliminary data.</text>
</comment>
<dbReference type="FunFam" id="1.10.10.10:FF:000051">
    <property type="entry name" value="Fur family transcriptional regulator"/>
    <property type="match status" value="1"/>
</dbReference>
<dbReference type="Gene3D" id="3.30.1490.190">
    <property type="match status" value="1"/>
</dbReference>
<feature type="binding site" evidence="8">
    <location>
        <position position="140"/>
    </location>
    <ligand>
        <name>Zn(2+)</name>
        <dbReference type="ChEBI" id="CHEBI:29105"/>
    </ligand>
</feature>
<dbReference type="SUPFAM" id="SSF46785">
    <property type="entry name" value="Winged helix' DNA-binding domain"/>
    <property type="match status" value="1"/>
</dbReference>
<dbReference type="GO" id="GO:0003700">
    <property type="term" value="F:DNA-binding transcription factor activity"/>
    <property type="evidence" value="ECO:0007669"/>
    <property type="project" value="InterPro"/>
</dbReference>
<dbReference type="InterPro" id="IPR036388">
    <property type="entry name" value="WH-like_DNA-bd_sf"/>
</dbReference>
<dbReference type="GO" id="GO:1900376">
    <property type="term" value="P:regulation of secondary metabolite biosynthetic process"/>
    <property type="evidence" value="ECO:0007669"/>
    <property type="project" value="TreeGrafter"/>
</dbReference>
<dbReference type="GO" id="GO:0008270">
    <property type="term" value="F:zinc ion binding"/>
    <property type="evidence" value="ECO:0007669"/>
    <property type="project" value="TreeGrafter"/>
</dbReference>
<protein>
    <submittedName>
        <fullName evidence="10">Putative ferric uptake regulator</fullName>
    </submittedName>
</protein>
<evidence type="ECO:0000313" key="10">
    <source>
        <dbReference type="EMBL" id="KXA31836.1"/>
    </source>
</evidence>
<name>A0A133PSM7_9FIRM</name>
<dbReference type="Gene3D" id="1.10.10.10">
    <property type="entry name" value="Winged helix-like DNA-binding domain superfamily/Winged helix DNA-binding domain"/>
    <property type="match status" value="1"/>
</dbReference>
<accession>A0A133PSM7</accession>
<sequence>MKRNVEPVKKILKESGYKYTKQRAKVYEIFLDNKDKHLTTEEVYNLVAKKDPEMGIATIYRTVQLFHKLGVLDQIAFDDNILRYELRVPSEGHRHHHLVCMNCGKVEEVDIDNLNELEAKIEKEKNFKIVDHTLKFMGYCEDCQHKIEEKAN</sequence>
<gene>
    <name evidence="10" type="ORF">HMPREF3229_00086</name>
</gene>
<feature type="binding site" evidence="8">
    <location>
        <position position="103"/>
    </location>
    <ligand>
        <name>Zn(2+)</name>
        <dbReference type="ChEBI" id="CHEBI:29105"/>
    </ligand>
</feature>
<feature type="binding site" evidence="8">
    <location>
        <position position="100"/>
    </location>
    <ligand>
        <name>Zn(2+)</name>
        <dbReference type="ChEBI" id="CHEBI:29105"/>
    </ligand>
</feature>
<evidence type="ECO:0000256" key="2">
    <source>
        <dbReference type="ARBA" id="ARBA00022491"/>
    </source>
</evidence>
<dbReference type="InterPro" id="IPR043135">
    <property type="entry name" value="Fur_C"/>
</dbReference>
<evidence type="ECO:0000256" key="1">
    <source>
        <dbReference type="ARBA" id="ARBA00007957"/>
    </source>
</evidence>
<dbReference type="Pfam" id="PF01475">
    <property type="entry name" value="FUR"/>
    <property type="match status" value="1"/>
</dbReference>
<evidence type="ECO:0000256" key="6">
    <source>
        <dbReference type="ARBA" id="ARBA00023125"/>
    </source>
</evidence>
<evidence type="ECO:0000256" key="5">
    <source>
        <dbReference type="ARBA" id="ARBA00023015"/>
    </source>
</evidence>
<evidence type="ECO:0000256" key="8">
    <source>
        <dbReference type="PIRSR" id="PIRSR602481-1"/>
    </source>
</evidence>
<dbReference type="EMBL" id="LRQE01000002">
    <property type="protein sequence ID" value="KXA31836.1"/>
    <property type="molecule type" value="Genomic_DNA"/>
</dbReference>
<dbReference type="CDD" id="cd07153">
    <property type="entry name" value="Fur_like"/>
    <property type="match status" value="1"/>
</dbReference>
<dbReference type="GO" id="GO:0000976">
    <property type="term" value="F:transcription cis-regulatory region binding"/>
    <property type="evidence" value="ECO:0007669"/>
    <property type="project" value="TreeGrafter"/>
</dbReference>
<comment type="similarity">
    <text evidence="1">Belongs to the Fur family.</text>
</comment>
<keyword evidence="6" id="KW-0238">DNA-binding</keyword>
<organism evidence="10">
    <name type="scientific">Peptoniphilus harei</name>
    <dbReference type="NCBI Taxonomy" id="54005"/>
    <lineage>
        <taxon>Bacteria</taxon>
        <taxon>Bacillati</taxon>
        <taxon>Bacillota</taxon>
        <taxon>Tissierellia</taxon>
        <taxon>Tissierellales</taxon>
        <taxon>Peptoniphilaceae</taxon>
        <taxon>Peptoniphilus</taxon>
    </lineage>
</organism>
<evidence type="ECO:0000313" key="11">
    <source>
        <dbReference type="Proteomes" id="UP000070174"/>
    </source>
</evidence>
<dbReference type="GO" id="GO:0045892">
    <property type="term" value="P:negative regulation of DNA-templated transcription"/>
    <property type="evidence" value="ECO:0007669"/>
    <property type="project" value="TreeGrafter"/>
</dbReference>
<dbReference type="InterPro" id="IPR036390">
    <property type="entry name" value="WH_DNA-bd_sf"/>
</dbReference>
<proteinExistence type="inferred from homology"/>
<feature type="binding site" evidence="8">
    <location>
        <position position="143"/>
    </location>
    <ligand>
        <name>Zn(2+)</name>
        <dbReference type="ChEBI" id="CHEBI:29105"/>
    </ligand>
</feature>
<keyword evidence="2" id="KW-0678">Repressor</keyword>
<keyword evidence="3 8" id="KW-0479">Metal-binding</keyword>
<dbReference type="InterPro" id="IPR002481">
    <property type="entry name" value="FUR"/>
</dbReference>
<evidence type="ECO:0000256" key="4">
    <source>
        <dbReference type="ARBA" id="ARBA00022833"/>
    </source>
</evidence>